<feature type="compositionally biased region" description="Basic and acidic residues" evidence="1">
    <location>
        <begin position="182"/>
        <end position="205"/>
    </location>
</feature>
<protein>
    <submittedName>
        <fullName evidence="2">Uncharacterized protein</fullName>
    </submittedName>
</protein>
<dbReference type="Proteomes" id="UP001374584">
    <property type="component" value="Unassembled WGS sequence"/>
</dbReference>
<dbReference type="AlphaFoldDB" id="A0AAN9LXG0"/>
<proteinExistence type="predicted"/>
<feature type="region of interest" description="Disordered" evidence="1">
    <location>
        <begin position="182"/>
        <end position="215"/>
    </location>
</feature>
<keyword evidence="3" id="KW-1185">Reference proteome</keyword>
<organism evidence="2 3">
    <name type="scientific">Phaseolus coccineus</name>
    <name type="common">Scarlet runner bean</name>
    <name type="synonym">Phaseolus multiflorus</name>
    <dbReference type="NCBI Taxonomy" id="3886"/>
    <lineage>
        <taxon>Eukaryota</taxon>
        <taxon>Viridiplantae</taxon>
        <taxon>Streptophyta</taxon>
        <taxon>Embryophyta</taxon>
        <taxon>Tracheophyta</taxon>
        <taxon>Spermatophyta</taxon>
        <taxon>Magnoliopsida</taxon>
        <taxon>eudicotyledons</taxon>
        <taxon>Gunneridae</taxon>
        <taxon>Pentapetalae</taxon>
        <taxon>rosids</taxon>
        <taxon>fabids</taxon>
        <taxon>Fabales</taxon>
        <taxon>Fabaceae</taxon>
        <taxon>Papilionoideae</taxon>
        <taxon>50 kb inversion clade</taxon>
        <taxon>NPAAA clade</taxon>
        <taxon>indigoferoid/millettioid clade</taxon>
        <taxon>Phaseoleae</taxon>
        <taxon>Phaseolus</taxon>
    </lineage>
</organism>
<evidence type="ECO:0000256" key="1">
    <source>
        <dbReference type="SAM" id="MobiDB-lite"/>
    </source>
</evidence>
<evidence type="ECO:0000313" key="3">
    <source>
        <dbReference type="Proteomes" id="UP001374584"/>
    </source>
</evidence>
<comment type="caution">
    <text evidence="2">The sequence shown here is derived from an EMBL/GenBank/DDBJ whole genome shotgun (WGS) entry which is preliminary data.</text>
</comment>
<dbReference type="EMBL" id="JAYMYR010000009">
    <property type="protein sequence ID" value="KAK7342294.1"/>
    <property type="molecule type" value="Genomic_DNA"/>
</dbReference>
<name>A0AAN9LXG0_PHACN</name>
<gene>
    <name evidence="2" type="ORF">VNO80_25241</name>
</gene>
<sequence length="215" mass="24316">MLLGRRLHRLCLFFKRAITAYERAAWKWLISLSKESTTLVPEIAIRLSSNRTEENGKNLSQSSLWTKGINCFIEFISSYPIAVANVGRGAIGALVPQLLPETESWQRLQTRSPVSLFGYAPIGLKASMKPRFKVFLMLHVATLLVQSFHRNDERVTKPKRLASLREKVPPFLTTGNGIMRKRESEGLVNEKAEASAEGKQEEGNMKETFQLDKLL</sequence>
<reference evidence="2 3" key="1">
    <citation type="submission" date="2024-01" db="EMBL/GenBank/DDBJ databases">
        <title>The genomes of 5 underutilized Papilionoideae crops provide insights into root nodulation and disease resistanc.</title>
        <authorList>
            <person name="Jiang F."/>
        </authorList>
    </citation>
    <scope>NUCLEOTIDE SEQUENCE [LARGE SCALE GENOMIC DNA]</scope>
    <source>
        <strain evidence="2">JINMINGXINNONG_FW02</strain>
        <tissue evidence="2">Leaves</tissue>
    </source>
</reference>
<accession>A0AAN9LXG0</accession>
<evidence type="ECO:0000313" key="2">
    <source>
        <dbReference type="EMBL" id="KAK7342294.1"/>
    </source>
</evidence>